<evidence type="ECO:0000313" key="2">
    <source>
        <dbReference type="EMBL" id="OEL21386.1"/>
    </source>
</evidence>
<dbReference type="InterPro" id="IPR053197">
    <property type="entry name" value="F-box_SCFL_complex_component"/>
</dbReference>
<protein>
    <recommendedName>
        <fullName evidence="1">F-box domain-containing protein</fullName>
    </recommendedName>
</protein>
<feature type="non-terminal residue" evidence="2">
    <location>
        <position position="1"/>
    </location>
</feature>
<dbReference type="PANTHER" id="PTHR34223">
    <property type="entry name" value="OS11G0201299 PROTEIN"/>
    <property type="match status" value="1"/>
</dbReference>
<dbReference type="EMBL" id="LWDX02048046">
    <property type="protein sequence ID" value="OEL21386.1"/>
    <property type="molecule type" value="Genomic_DNA"/>
</dbReference>
<gene>
    <name evidence="2" type="ORF">BAE44_0017598</name>
</gene>
<dbReference type="Proteomes" id="UP000095767">
    <property type="component" value="Unassembled WGS sequence"/>
</dbReference>
<organism evidence="2 3">
    <name type="scientific">Dichanthelium oligosanthes</name>
    <dbReference type="NCBI Taxonomy" id="888268"/>
    <lineage>
        <taxon>Eukaryota</taxon>
        <taxon>Viridiplantae</taxon>
        <taxon>Streptophyta</taxon>
        <taxon>Embryophyta</taxon>
        <taxon>Tracheophyta</taxon>
        <taxon>Spermatophyta</taxon>
        <taxon>Magnoliopsida</taxon>
        <taxon>Liliopsida</taxon>
        <taxon>Poales</taxon>
        <taxon>Poaceae</taxon>
        <taxon>PACMAD clade</taxon>
        <taxon>Panicoideae</taxon>
        <taxon>Panicodae</taxon>
        <taxon>Paniceae</taxon>
        <taxon>Dichantheliinae</taxon>
        <taxon>Dichanthelium</taxon>
    </lineage>
</organism>
<dbReference type="PANTHER" id="PTHR34223:SF70">
    <property type="entry name" value="F-BOX DOMAIN-CONTAINING PROTEIN"/>
    <property type="match status" value="1"/>
</dbReference>
<proteinExistence type="predicted"/>
<dbReference type="InterPro" id="IPR053781">
    <property type="entry name" value="F-box_AtFBL13-like"/>
</dbReference>
<dbReference type="InterPro" id="IPR036047">
    <property type="entry name" value="F-box-like_dom_sf"/>
</dbReference>
<evidence type="ECO:0000259" key="1">
    <source>
        <dbReference type="PROSITE" id="PS50181"/>
    </source>
</evidence>
<keyword evidence="3" id="KW-1185">Reference proteome</keyword>
<dbReference type="SUPFAM" id="SSF81383">
    <property type="entry name" value="F-box domain"/>
    <property type="match status" value="1"/>
</dbReference>
<accession>A0A1E5V884</accession>
<evidence type="ECO:0000313" key="3">
    <source>
        <dbReference type="Proteomes" id="UP000095767"/>
    </source>
</evidence>
<dbReference type="PROSITE" id="PS50181">
    <property type="entry name" value="FBOX"/>
    <property type="match status" value="1"/>
</dbReference>
<dbReference type="Gene3D" id="3.80.10.10">
    <property type="entry name" value="Ribonuclease Inhibitor"/>
    <property type="match status" value="1"/>
</dbReference>
<reference evidence="2 3" key="1">
    <citation type="submission" date="2016-09" db="EMBL/GenBank/DDBJ databases">
        <title>The draft genome of Dichanthelium oligosanthes: A C3 panicoid grass species.</title>
        <authorList>
            <person name="Studer A.J."/>
            <person name="Schnable J.C."/>
            <person name="Brutnell T.P."/>
        </authorList>
    </citation>
    <scope>NUCLEOTIDE SEQUENCE [LARGE SCALE GENOMIC DNA]</scope>
    <source>
        <strain evidence="3">cv. Kellogg 1175</strain>
        <tissue evidence="2">Leaf</tissue>
    </source>
</reference>
<sequence length="372" mass="41956">LPCEHNHVLAVAVGLQMMHPEPTMKRAGDPTGAMDRLSALPDGLLHAIMSFLPAPQVVQTSLLSQRWRGLWRSTPRIEIDEKDFGMSAGISCSTLEGSWARFEDFATNLLLFHDNTSSLGEFRLRSRVYNWCHVDRWIRRGFEYCPAVVQIQIVNCDIAFRLPPVAASSFRRLKRLRLWDVILDSHFTSFLCSACPVLEELDLQFCEFSGICSQGIISPTLNKLIMGFCLNETCHPLVIMAPSLTYLSLTYGCYQAGISLCKMDSLVRADISINETLSQKTQCELLGSLFNVTSLELTGFESEVMLNDNSDEFPIFRNMRTLELHSCFLDDYELNDKLEALGNFLQNAPCLEKLILQYCMVGALVLCTMSCF</sequence>
<dbReference type="InterPro" id="IPR055411">
    <property type="entry name" value="LRR_FXL15/At3g58940/PEG3-like"/>
</dbReference>
<dbReference type="Gene3D" id="1.20.1280.50">
    <property type="match status" value="1"/>
</dbReference>
<dbReference type="CDD" id="cd22160">
    <property type="entry name" value="F-box_AtFBL13-like"/>
    <property type="match status" value="1"/>
</dbReference>
<dbReference type="STRING" id="888268.A0A1E5V884"/>
<name>A0A1E5V884_9POAL</name>
<dbReference type="Pfam" id="PF24758">
    <property type="entry name" value="LRR_At5g56370"/>
    <property type="match status" value="1"/>
</dbReference>
<dbReference type="SMART" id="SM00256">
    <property type="entry name" value="FBOX"/>
    <property type="match status" value="1"/>
</dbReference>
<dbReference type="OrthoDB" id="644676at2759"/>
<feature type="domain" description="F-box" evidence="1">
    <location>
        <begin position="34"/>
        <end position="70"/>
    </location>
</feature>
<dbReference type="AlphaFoldDB" id="A0A1E5V884"/>
<dbReference type="InterPro" id="IPR032675">
    <property type="entry name" value="LRR_dom_sf"/>
</dbReference>
<dbReference type="Pfam" id="PF00646">
    <property type="entry name" value="F-box"/>
    <property type="match status" value="1"/>
</dbReference>
<comment type="caution">
    <text evidence="2">The sequence shown here is derived from an EMBL/GenBank/DDBJ whole genome shotgun (WGS) entry which is preliminary data.</text>
</comment>
<dbReference type="SUPFAM" id="SSF52047">
    <property type="entry name" value="RNI-like"/>
    <property type="match status" value="1"/>
</dbReference>
<dbReference type="InterPro" id="IPR001810">
    <property type="entry name" value="F-box_dom"/>
</dbReference>